<organism evidence="1 2">
    <name type="scientific">Clytia hemisphaerica</name>
    <dbReference type="NCBI Taxonomy" id="252671"/>
    <lineage>
        <taxon>Eukaryota</taxon>
        <taxon>Metazoa</taxon>
        <taxon>Cnidaria</taxon>
        <taxon>Hydrozoa</taxon>
        <taxon>Hydroidolina</taxon>
        <taxon>Leptothecata</taxon>
        <taxon>Obeliida</taxon>
        <taxon>Clytiidae</taxon>
        <taxon>Clytia</taxon>
    </lineage>
</organism>
<keyword evidence="2" id="KW-1185">Reference proteome</keyword>
<sequence length="479" mass="56066">MSSIVKVSIYHCFQTDQAPFFESTDFRLSDRISFVCVTLSCTSTFLSIPTDLILLFNGKDFTTPLLGSTLLSTLATGDDDSISEQTEIKLYVGLRRCRQSLEIVQERKQVDSTYTIKTLWRLTVKAFGTGQIITTGYTDRNMAEIHDYIESFTGLPAKSLILSTEKGILRTDESEIMQVYVVAYFKENEKLENICLKYGINHLKSLKLRFLTKEEELNPREIESIQDIKNYVHKTHNILYRQQSILFQHQEIENDSTKIFDLFSQNTSFEREMHFHVVIVKQTFTIEVDTDFRRNHSRKYLIEISGSDTIAEVKMKILEKHYPERLAYIQKQLCDPNSILSSTSRKVPTDCFVLRRFNNVFEDSKTVEECKILPNLNDYDDYVFEETILVRIRLDSLQKGKDIIEYPVTKFLFDFHCNETLKEFRLQNGIDRKELHVMPHQIGVTRHPEWPWKIQNLEGEIVCVLDYFVVKRNSSCYIM</sequence>
<evidence type="ECO:0008006" key="3">
    <source>
        <dbReference type="Google" id="ProtNLM"/>
    </source>
</evidence>
<protein>
    <recommendedName>
        <fullName evidence="3">Ubiquitin-like domain-containing protein</fullName>
    </recommendedName>
</protein>
<reference evidence="1" key="1">
    <citation type="submission" date="2021-01" db="UniProtKB">
        <authorList>
            <consortium name="EnsemblMetazoa"/>
        </authorList>
    </citation>
    <scope>IDENTIFICATION</scope>
</reference>
<name>A0A7M5V7M4_9CNID</name>
<dbReference type="Proteomes" id="UP000594262">
    <property type="component" value="Unplaced"/>
</dbReference>
<proteinExistence type="predicted"/>
<evidence type="ECO:0000313" key="2">
    <source>
        <dbReference type="Proteomes" id="UP000594262"/>
    </source>
</evidence>
<dbReference type="EnsemblMetazoa" id="CLYHEMT007389.1">
    <property type="protein sequence ID" value="CLYHEMP007389.1"/>
    <property type="gene ID" value="CLYHEMG007389"/>
</dbReference>
<evidence type="ECO:0000313" key="1">
    <source>
        <dbReference type="EnsemblMetazoa" id="CLYHEMP007389.1"/>
    </source>
</evidence>
<accession>A0A7M5V7M4</accession>
<dbReference type="AlphaFoldDB" id="A0A7M5V7M4"/>